<dbReference type="InterPro" id="IPR033644">
    <property type="entry name" value="Ferrochelatase_C"/>
</dbReference>
<dbReference type="AlphaFoldDB" id="A0AAD5XZL4"/>
<organism evidence="13 14">
    <name type="scientific">Clydaea vesicula</name>
    <dbReference type="NCBI Taxonomy" id="447962"/>
    <lineage>
        <taxon>Eukaryota</taxon>
        <taxon>Fungi</taxon>
        <taxon>Fungi incertae sedis</taxon>
        <taxon>Chytridiomycota</taxon>
        <taxon>Chytridiomycota incertae sedis</taxon>
        <taxon>Chytridiomycetes</taxon>
        <taxon>Lobulomycetales</taxon>
        <taxon>Lobulomycetaceae</taxon>
        <taxon>Clydaea</taxon>
    </lineage>
</organism>
<evidence type="ECO:0000256" key="8">
    <source>
        <dbReference type="ARBA" id="ARBA00023133"/>
    </source>
</evidence>
<reference evidence="13" key="1">
    <citation type="submission" date="2020-05" db="EMBL/GenBank/DDBJ databases">
        <title>Phylogenomic resolution of chytrid fungi.</title>
        <authorList>
            <person name="Stajich J.E."/>
            <person name="Amses K."/>
            <person name="Simmons R."/>
            <person name="Seto K."/>
            <person name="Myers J."/>
            <person name="Bonds A."/>
            <person name="Quandt C.A."/>
            <person name="Barry K."/>
            <person name="Liu P."/>
            <person name="Grigoriev I."/>
            <person name="Longcore J.E."/>
            <person name="James T.Y."/>
        </authorList>
    </citation>
    <scope>NUCLEOTIDE SEQUENCE</scope>
    <source>
        <strain evidence="13">JEL0476</strain>
    </source>
</reference>
<keyword evidence="4 12" id="KW-0999">Mitochondrion inner membrane</keyword>
<sequence>MITSNFKWLYPRNKTLKIFKRLSSTSNATAILLLNMGGPANSDQVHSFLLNLFSDNDLIPLPFQKYLGPLIAKRRTPSIIQQYNEIGGGSPIRMWTEKQGEALVKILDKINPETAPHTPYVAFRYAPPLTAETLQQMKKDGIKRAVAFSLYPQYSCSTTGSSLNELSRQLKIVDPENSIKWSVIDRWHSHPSLAQAFANKITEKLSEYNEQDRQDVTILFSAHSLPMTVVNRGDPYPAEVAATVQKVMENLKFSNPYRLIWQSQVGPQPWLGPQTGTVIENYGKQGKKNLLIVPIAFVSDHIETLFEIDLEYGEVAHKHGISGFKRAESMNDDPMFIKALGNLSLQLCY</sequence>
<comment type="catalytic activity">
    <reaction evidence="12">
        <text>heme b + 2 H(+) = protoporphyrin IX + Fe(2+)</text>
        <dbReference type="Rhea" id="RHEA:22584"/>
        <dbReference type="ChEBI" id="CHEBI:15378"/>
        <dbReference type="ChEBI" id="CHEBI:29033"/>
        <dbReference type="ChEBI" id="CHEBI:57306"/>
        <dbReference type="ChEBI" id="CHEBI:60344"/>
        <dbReference type="EC" id="4.98.1.1"/>
    </reaction>
</comment>
<dbReference type="InterPro" id="IPR019772">
    <property type="entry name" value="Ferrochelatase_AS"/>
</dbReference>
<comment type="caution">
    <text evidence="13">The sequence shown here is derived from an EMBL/GenBank/DDBJ whole genome shotgun (WGS) entry which is preliminary data.</text>
</comment>
<dbReference type="HAMAP" id="MF_00323">
    <property type="entry name" value="Ferrochelatase"/>
    <property type="match status" value="1"/>
</dbReference>
<keyword evidence="6 12" id="KW-0408">Iron</keyword>
<protein>
    <recommendedName>
        <fullName evidence="12">Ferrochelatase</fullName>
        <ecNumber evidence="12">4.98.1.1</ecNumber>
    </recommendedName>
</protein>
<dbReference type="Proteomes" id="UP001211065">
    <property type="component" value="Unassembled WGS sequence"/>
</dbReference>
<evidence type="ECO:0000256" key="11">
    <source>
        <dbReference type="ARBA" id="ARBA00023244"/>
    </source>
</evidence>
<dbReference type="PROSITE" id="PS00534">
    <property type="entry name" value="FERROCHELATASE"/>
    <property type="match status" value="1"/>
</dbReference>
<keyword evidence="5" id="KW-0809">Transit peptide</keyword>
<evidence type="ECO:0000313" key="14">
    <source>
        <dbReference type="Proteomes" id="UP001211065"/>
    </source>
</evidence>
<dbReference type="FunFam" id="3.40.50.1400:FF:000003">
    <property type="entry name" value="Ferrochelatase"/>
    <property type="match status" value="1"/>
</dbReference>
<comment type="function">
    <text evidence="12">Catalyzes the ferrous insertion into protoporphyrin IX.</text>
</comment>
<dbReference type="PANTHER" id="PTHR11108:SF1">
    <property type="entry name" value="FERROCHELATASE, MITOCHONDRIAL"/>
    <property type="match status" value="1"/>
</dbReference>
<proteinExistence type="inferred from homology"/>
<keyword evidence="8 12" id="KW-0350">Heme biosynthesis</keyword>
<dbReference type="Pfam" id="PF00762">
    <property type="entry name" value="Ferrochelatase"/>
    <property type="match status" value="1"/>
</dbReference>
<keyword evidence="14" id="KW-1185">Reference proteome</keyword>
<evidence type="ECO:0000256" key="10">
    <source>
        <dbReference type="ARBA" id="ARBA00023239"/>
    </source>
</evidence>
<evidence type="ECO:0000256" key="12">
    <source>
        <dbReference type="RuleBase" id="RU000607"/>
    </source>
</evidence>
<evidence type="ECO:0000256" key="2">
    <source>
        <dbReference type="ARBA" id="ARBA00004943"/>
    </source>
</evidence>
<dbReference type="Gene3D" id="3.40.50.1400">
    <property type="match status" value="2"/>
</dbReference>
<keyword evidence="9" id="KW-0472">Membrane</keyword>
<evidence type="ECO:0000256" key="6">
    <source>
        <dbReference type="ARBA" id="ARBA00023004"/>
    </source>
</evidence>
<dbReference type="GO" id="GO:0005743">
    <property type="term" value="C:mitochondrial inner membrane"/>
    <property type="evidence" value="ECO:0007669"/>
    <property type="project" value="UniProtKB-SubCell"/>
</dbReference>
<evidence type="ECO:0000256" key="7">
    <source>
        <dbReference type="ARBA" id="ARBA00023128"/>
    </source>
</evidence>
<comment type="subcellular location">
    <subcellularLocation>
        <location evidence="1">Mitochondrion inner membrane</location>
        <topology evidence="1">Peripheral membrane protein</topology>
        <orientation evidence="1">Matrix side</orientation>
    </subcellularLocation>
</comment>
<comment type="similarity">
    <text evidence="3 12">Belongs to the ferrochelatase family.</text>
</comment>
<dbReference type="PANTHER" id="PTHR11108">
    <property type="entry name" value="FERROCHELATASE"/>
    <property type="match status" value="1"/>
</dbReference>
<dbReference type="GO" id="GO:0006783">
    <property type="term" value="P:heme biosynthetic process"/>
    <property type="evidence" value="ECO:0007669"/>
    <property type="project" value="UniProtKB-UniRule"/>
</dbReference>
<evidence type="ECO:0000256" key="9">
    <source>
        <dbReference type="ARBA" id="ARBA00023136"/>
    </source>
</evidence>
<evidence type="ECO:0000256" key="5">
    <source>
        <dbReference type="ARBA" id="ARBA00022946"/>
    </source>
</evidence>
<accession>A0AAD5XZL4</accession>
<dbReference type="CDD" id="cd00419">
    <property type="entry name" value="Ferrochelatase_C"/>
    <property type="match status" value="1"/>
</dbReference>
<gene>
    <name evidence="13" type="ORF">HK099_004460</name>
</gene>
<evidence type="ECO:0000256" key="3">
    <source>
        <dbReference type="ARBA" id="ARBA00007718"/>
    </source>
</evidence>
<dbReference type="CDD" id="cd03411">
    <property type="entry name" value="Ferrochelatase_N"/>
    <property type="match status" value="1"/>
</dbReference>
<dbReference type="NCBIfam" id="TIGR00109">
    <property type="entry name" value="hemH"/>
    <property type="match status" value="1"/>
</dbReference>
<evidence type="ECO:0000313" key="13">
    <source>
        <dbReference type="EMBL" id="KAJ3220126.1"/>
    </source>
</evidence>
<keyword evidence="11 12" id="KW-0627">Porphyrin biosynthesis</keyword>
<dbReference type="SUPFAM" id="SSF53800">
    <property type="entry name" value="Chelatase"/>
    <property type="match status" value="1"/>
</dbReference>
<evidence type="ECO:0000256" key="4">
    <source>
        <dbReference type="ARBA" id="ARBA00022792"/>
    </source>
</evidence>
<dbReference type="EMBL" id="JADGJW010000315">
    <property type="protein sequence ID" value="KAJ3220126.1"/>
    <property type="molecule type" value="Genomic_DNA"/>
</dbReference>
<name>A0AAD5XZL4_9FUNG</name>
<dbReference type="InterPro" id="IPR001015">
    <property type="entry name" value="Ferrochelatase"/>
</dbReference>
<comment type="pathway">
    <text evidence="2 12">Porphyrin-containing compound metabolism; protoheme biosynthesis; protoheme from protoporphyrin-IX: step 1/1.</text>
</comment>
<keyword evidence="7" id="KW-0496">Mitochondrion</keyword>
<dbReference type="InterPro" id="IPR033659">
    <property type="entry name" value="Ferrochelatase_N"/>
</dbReference>
<evidence type="ECO:0000256" key="1">
    <source>
        <dbReference type="ARBA" id="ARBA00004443"/>
    </source>
</evidence>
<dbReference type="EC" id="4.98.1.1" evidence="12"/>
<keyword evidence="10 12" id="KW-0456">Lyase</keyword>
<dbReference type="GO" id="GO:0004325">
    <property type="term" value="F:ferrochelatase activity"/>
    <property type="evidence" value="ECO:0007669"/>
    <property type="project" value="UniProtKB-UniRule"/>
</dbReference>